<gene>
    <name evidence="1" type="ORF">AU511_00205</name>
</gene>
<dbReference type="Proteomes" id="UP000194020">
    <property type="component" value="Unassembled WGS sequence"/>
</dbReference>
<dbReference type="AlphaFoldDB" id="A0A1X3S266"/>
<accession>A0A1X3S266</accession>
<name>A0A1X3S266_9GAMM</name>
<comment type="caution">
    <text evidence="1">The sequence shown here is derived from an EMBL/GenBank/DDBJ whole genome shotgun (WGS) entry which is preliminary data.</text>
</comment>
<sequence length="72" mass="7959">MKEGQPARESCVALRERQCWAESEKRGYEGAIAATARRGERDSRNEQRVINPITSQQAAGCAVWPLNGNGKN</sequence>
<evidence type="ECO:0000313" key="2">
    <source>
        <dbReference type="Proteomes" id="UP000194020"/>
    </source>
</evidence>
<evidence type="ECO:0000313" key="1">
    <source>
        <dbReference type="EMBL" id="OSN08669.1"/>
    </source>
</evidence>
<protein>
    <submittedName>
        <fullName evidence="1">Uncharacterized protein</fullName>
    </submittedName>
</protein>
<reference evidence="1 2" key="1">
    <citation type="submission" date="2016-02" db="EMBL/GenBank/DDBJ databases">
        <title>Species-wide whole genome sequencing reveals diversity, host range in Lonsdalea quercina.</title>
        <authorList>
            <person name="Li Y."/>
        </authorList>
    </citation>
    <scope>NUCLEOTIDE SEQUENCE [LARGE SCALE GENOMIC DNA]</scope>
    <source>
        <strain evidence="1 2">LMG 26264</strain>
    </source>
</reference>
<proteinExistence type="predicted"/>
<organism evidence="1 2">
    <name type="scientific">Lonsdalea iberica</name>
    <dbReference type="NCBI Taxonomy" id="1082703"/>
    <lineage>
        <taxon>Bacteria</taxon>
        <taxon>Pseudomonadati</taxon>
        <taxon>Pseudomonadota</taxon>
        <taxon>Gammaproteobacteria</taxon>
        <taxon>Enterobacterales</taxon>
        <taxon>Pectobacteriaceae</taxon>
        <taxon>Lonsdalea</taxon>
    </lineage>
</organism>
<dbReference type="EMBL" id="LUTP01000001">
    <property type="protein sequence ID" value="OSN08669.1"/>
    <property type="molecule type" value="Genomic_DNA"/>
</dbReference>